<dbReference type="OrthoDB" id="272778at2759"/>
<dbReference type="AlphaFoldDB" id="A0A8T2PIV0"/>
<reference evidence="1" key="1">
    <citation type="thesis" date="2021" institute="BYU ScholarsArchive" country="Provo, UT, USA">
        <title>Applications of and Algorithms for Genome Assembly and Genomic Analyses with an Emphasis on Marine Teleosts.</title>
        <authorList>
            <person name="Pickett B.D."/>
        </authorList>
    </citation>
    <scope>NUCLEOTIDE SEQUENCE</scope>
    <source>
        <strain evidence="1">HI-2016</strain>
    </source>
</reference>
<dbReference type="Proteomes" id="UP000824540">
    <property type="component" value="Unassembled WGS sequence"/>
</dbReference>
<proteinExistence type="predicted"/>
<organism evidence="1 2">
    <name type="scientific">Albula glossodonta</name>
    <name type="common">roundjaw bonefish</name>
    <dbReference type="NCBI Taxonomy" id="121402"/>
    <lineage>
        <taxon>Eukaryota</taxon>
        <taxon>Metazoa</taxon>
        <taxon>Chordata</taxon>
        <taxon>Craniata</taxon>
        <taxon>Vertebrata</taxon>
        <taxon>Euteleostomi</taxon>
        <taxon>Actinopterygii</taxon>
        <taxon>Neopterygii</taxon>
        <taxon>Teleostei</taxon>
        <taxon>Albuliformes</taxon>
        <taxon>Albulidae</taxon>
        <taxon>Albula</taxon>
    </lineage>
</organism>
<dbReference type="EMBL" id="JAFBMS010000009">
    <property type="protein sequence ID" value="KAG9349562.1"/>
    <property type="molecule type" value="Genomic_DNA"/>
</dbReference>
<gene>
    <name evidence="1" type="ORF">JZ751_028010</name>
</gene>
<keyword evidence="2" id="KW-1185">Reference proteome</keyword>
<evidence type="ECO:0000313" key="1">
    <source>
        <dbReference type="EMBL" id="KAG9349562.1"/>
    </source>
</evidence>
<comment type="caution">
    <text evidence="1">The sequence shown here is derived from an EMBL/GenBank/DDBJ whole genome shotgun (WGS) entry which is preliminary data.</text>
</comment>
<name>A0A8T2PIV0_9TELE</name>
<protein>
    <submittedName>
        <fullName evidence="1">Uncharacterized protein</fullName>
    </submittedName>
</protein>
<evidence type="ECO:0000313" key="2">
    <source>
        <dbReference type="Proteomes" id="UP000824540"/>
    </source>
</evidence>
<sequence>MFTTTGSRGLYKAPVTKSLLIIPSAVALLLTVVLPQYQSLFLNNLQAVRQDYQSFLFGTWILSALMDNLLIEALHQVFHLDVDTLPSGPVHALAADAAEVVPVEDDADDAVLELLGHNVVEYDIQHRAEVHQEGGESSPGAVLMAAVLQEQHHKADVEGHKAHQYLHDEGDDDPHRLLLDLRLELGGAPVDQVVHDDSVAAHHDADGHQEEADEPDEVDRVVLPQMDNVAGLGAGGEVGGAVGVVVGEEEGGCTAQGHDPHTDAGHNGFAHVLELLAVAGLHYGHIAVSADQGEEPQGHTGVKDGQGSTDPTEYVAKGPLIQPIVNHAKREQYDENEVYNGHIDHSLEEPSGDVRTTLENDALTCLFIIFSIFLL</sequence>
<accession>A0A8T2PIV0</accession>